<name>A0A3E1EVF4_9FLAO</name>
<sequence length="333" mass="38004">MIAIVFFSCKKEKLNSGSCGEAEVEWVDTLKCEEYASDSMTIISHGWGRYQYRTPYFNPNNSNEFIYSFYDYENNIQQLIKYNILTKQKLVLANLGIYNQPKWNENGWIAFSNMHHVHVVKEDGSDYRQVSTSTQNTFPFWVGDDLYWDHSPSSSSGFELRQNINQLINDTVGFSTTIFTADVINNKILTVTNIESSANPSTYYGIYDLDILHFFSRDSFNVITEFSKSLTGLAWHPSGEYFYSTTGYQGNNGNGGLYKITLSGHEEKIMDFCQSKQYSNISCSADGKYLIGERTAAKLVEMESWPGAGKIVQNSTIWLINTETLEETKINLE</sequence>
<evidence type="ECO:0000313" key="2">
    <source>
        <dbReference type="Proteomes" id="UP000257127"/>
    </source>
</evidence>
<gene>
    <name evidence="1" type="ORF">DXU93_12335</name>
</gene>
<accession>A0A3E1EVF4</accession>
<comment type="caution">
    <text evidence="1">The sequence shown here is derived from an EMBL/GenBank/DDBJ whole genome shotgun (WGS) entry which is preliminary data.</text>
</comment>
<keyword evidence="2" id="KW-1185">Reference proteome</keyword>
<dbReference type="SUPFAM" id="SSF69304">
    <property type="entry name" value="Tricorn protease N-terminal domain"/>
    <property type="match status" value="1"/>
</dbReference>
<dbReference type="AlphaFoldDB" id="A0A3E1EVF4"/>
<dbReference type="Proteomes" id="UP000257127">
    <property type="component" value="Unassembled WGS sequence"/>
</dbReference>
<evidence type="ECO:0000313" key="1">
    <source>
        <dbReference type="EMBL" id="RFC53546.1"/>
    </source>
</evidence>
<dbReference type="EMBL" id="QURB01000008">
    <property type="protein sequence ID" value="RFC53546.1"/>
    <property type="molecule type" value="Genomic_DNA"/>
</dbReference>
<protein>
    <submittedName>
        <fullName evidence="1">Uncharacterized protein</fullName>
    </submittedName>
</protein>
<organism evidence="1 2">
    <name type="scientific">Brumimicrobium aurantiacum</name>
    <dbReference type="NCBI Taxonomy" id="1737063"/>
    <lineage>
        <taxon>Bacteria</taxon>
        <taxon>Pseudomonadati</taxon>
        <taxon>Bacteroidota</taxon>
        <taxon>Flavobacteriia</taxon>
        <taxon>Flavobacteriales</taxon>
        <taxon>Crocinitomicaceae</taxon>
        <taxon>Brumimicrobium</taxon>
    </lineage>
</organism>
<reference evidence="1 2" key="1">
    <citation type="submission" date="2018-08" db="EMBL/GenBank/DDBJ databases">
        <title>The draft genome squence of Brumimicrobium sp. N62.</title>
        <authorList>
            <person name="Du Z.-J."/>
            <person name="Luo H.-R."/>
        </authorList>
    </citation>
    <scope>NUCLEOTIDE SEQUENCE [LARGE SCALE GENOMIC DNA]</scope>
    <source>
        <strain evidence="1 2">N62</strain>
    </source>
</reference>
<proteinExistence type="predicted"/>